<keyword evidence="4" id="KW-1133">Transmembrane helix</keyword>
<feature type="transmembrane region" description="Helical" evidence="4">
    <location>
        <begin position="131"/>
        <end position="152"/>
    </location>
</feature>
<evidence type="ECO:0000313" key="6">
    <source>
        <dbReference type="EMBL" id="NYG57686.1"/>
    </source>
</evidence>
<dbReference type="SUPFAM" id="SSF55874">
    <property type="entry name" value="ATPase domain of HSP90 chaperone/DNA topoisomerase II/histidine kinase"/>
    <property type="match status" value="1"/>
</dbReference>
<dbReference type="SMART" id="SM00387">
    <property type="entry name" value="HATPase_c"/>
    <property type="match status" value="1"/>
</dbReference>
<keyword evidence="3" id="KW-0902">Two-component regulatory system</keyword>
<evidence type="ECO:0000256" key="2">
    <source>
        <dbReference type="ARBA" id="ARBA00022777"/>
    </source>
</evidence>
<keyword evidence="7" id="KW-1185">Reference proteome</keyword>
<feature type="transmembrane region" description="Helical" evidence="4">
    <location>
        <begin position="69"/>
        <end position="97"/>
    </location>
</feature>
<comment type="caution">
    <text evidence="6">The sequence shown here is derived from an EMBL/GenBank/DDBJ whole genome shotgun (WGS) entry which is preliminary data.</text>
</comment>
<reference evidence="6 7" key="1">
    <citation type="submission" date="2020-07" db="EMBL/GenBank/DDBJ databases">
        <title>Sequencing the genomes of 1000 actinobacteria strains.</title>
        <authorList>
            <person name="Klenk H.-P."/>
        </authorList>
    </citation>
    <scope>NUCLEOTIDE SEQUENCE [LARGE SCALE GENOMIC DNA]</scope>
    <source>
        <strain evidence="6 7">DSM 23819</strain>
    </source>
</reference>
<dbReference type="PIRSF" id="PIRSF037434">
    <property type="entry name" value="STHK_ChrS"/>
    <property type="match status" value="1"/>
</dbReference>
<evidence type="ECO:0000256" key="4">
    <source>
        <dbReference type="SAM" id="Phobius"/>
    </source>
</evidence>
<dbReference type="InterPro" id="IPR005467">
    <property type="entry name" value="His_kinase_dom"/>
</dbReference>
<dbReference type="GO" id="GO:0000155">
    <property type="term" value="F:phosphorelay sensor kinase activity"/>
    <property type="evidence" value="ECO:0007669"/>
    <property type="project" value="InterPro"/>
</dbReference>
<keyword evidence="4" id="KW-0472">Membrane</keyword>
<dbReference type="InterPro" id="IPR017205">
    <property type="entry name" value="Sig_transdc_His_kinase_ChrS"/>
</dbReference>
<protein>
    <submittedName>
        <fullName evidence="6">Signal transduction histidine kinase</fullName>
    </submittedName>
</protein>
<dbReference type="Gene3D" id="3.30.565.10">
    <property type="entry name" value="Histidine kinase-like ATPase, C-terminal domain"/>
    <property type="match status" value="1"/>
</dbReference>
<sequence>MTSPLSRALPLLRFLIHLLVAGLLAVTVVTAVVDGPHWDVVAAALIVAGVYAAGRVVRGRPRLVPVWGAALSAAWLVLVVLTPMGVWVVFPLFFVALSVLAPRLSVPVVGLLTAMAVAAFAWHAGGWSVGAVLGPVIGALVAIGIVSGLRIATEESQRRGRLEERERYSREVHDTLAQGLGSIHLLLGAAEGHLERSPERARALVSQAREVASANLTEARRLVRAQGPADLAERSLPEALARLAASVGEPPVTLRVDGPPTALPGTHDVALLRIAQEAVNNAARHADARQVALTLTYAQDEVLLDVVDDGNGQVREGDGFGIGSMRARAEELGGTLSIEPSAGHGTAIAARLPLPVEGGDTP</sequence>
<dbReference type="EMBL" id="JACCAA010000001">
    <property type="protein sequence ID" value="NYG57686.1"/>
    <property type="molecule type" value="Genomic_DNA"/>
</dbReference>
<dbReference type="Pfam" id="PF02518">
    <property type="entry name" value="HATPase_c"/>
    <property type="match status" value="1"/>
</dbReference>
<keyword evidence="1" id="KW-0808">Transferase</keyword>
<dbReference type="Proteomes" id="UP000540656">
    <property type="component" value="Unassembled WGS sequence"/>
</dbReference>
<dbReference type="PROSITE" id="PS50109">
    <property type="entry name" value="HIS_KIN"/>
    <property type="match status" value="1"/>
</dbReference>
<proteinExistence type="predicted"/>
<keyword evidence="2 6" id="KW-0418">Kinase</keyword>
<dbReference type="CDD" id="cd16917">
    <property type="entry name" value="HATPase_UhpB-NarQ-NarX-like"/>
    <property type="match status" value="1"/>
</dbReference>
<dbReference type="RefSeq" id="WP_218855394.1">
    <property type="nucleotide sequence ID" value="NZ_JACCAA010000001.1"/>
</dbReference>
<organism evidence="6 7">
    <name type="scientific">Nocardioides daedukensis</name>
    <dbReference type="NCBI Taxonomy" id="634462"/>
    <lineage>
        <taxon>Bacteria</taxon>
        <taxon>Bacillati</taxon>
        <taxon>Actinomycetota</taxon>
        <taxon>Actinomycetes</taxon>
        <taxon>Propionibacteriales</taxon>
        <taxon>Nocardioidaceae</taxon>
        <taxon>Nocardioides</taxon>
    </lineage>
</organism>
<dbReference type="Gene3D" id="1.20.5.1930">
    <property type="match status" value="1"/>
</dbReference>
<accession>A0A7Y9UPN6</accession>
<dbReference type="Pfam" id="PF07730">
    <property type="entry name" value="HisKA_3"/>
    <property type="match status" value="1"/>
</dbReference>
<feature type="domain" description="Histidine kinase" evidence="5">
    <location>
        <begin position="167"/>
        <end position="356"/>
    </location>
</feature>
<feature type="transmembrane region" description="Helical" evidence="4">
    <location>
        <begin position="40"/>
        <end position="57"/>
    </location>
</feature>
<dbReference type="InterPro" id="IPR036890">
    <property type="entry name" value="HATPase_C_sf"/>
</dbReference>
<dbReference type="InterPro" id="IPR003594">
    <property type="entry name" value="HATPase_dom"/>
</dbReference>
<name>A0A7Y9UPN6_9ACTN</name>
<evidence type="ECO:0000259" key="5">
    <source>
        <dbReference type="PROSITE" id="PS50109"/>
    </source>
</evidence>
<keyword evidence="4" id="KW-0812">Transmembrane</keyword>
<evidence type="ECO:0000256" key="1">
    <source>
        <dbReference type="ARBA" id="ARBA00022679"/>
    </source>
</evidence>
<dbReference type="InterPro" id="IPR011712">
    <property type="entry name" value="Sig_transdc_His_kin_sub3_dim/P"/>
</dbReference>
<dbReference type="AlphaFoldDB" id="A0A7Y9UPN6"/>
<evidence type="ECO:0000313" key="7">
    <source>
        <dbReference type="Proteomes" id="UP000540656"/>
    </source>
</evidence>
<dbReference type="InterPro" id="IPR050482">
    <property type="entry name" value="Sensor_HK_TwoCompSys"/>
</dbReference>
<evidence type="ECO:0000256" key="3">
    <source>
        <dbReference type="ARBA" id="ARBA00023012"/>
    </source>
</evidence>
<feature type="transmembrane region" description="Helical" evidence="4">
    <location>
        <begin position="104"/>
        <end position="125"/>
    </location>
</feature>
<feature type="transmembrane region" description="Helical" evidence="4">
    <location>
        <begin position="12"/>
        <end position="33"/>
    </location>
</feature>
<dbReference type="PANTHER" id="PTHR24421">
    <property type="entry name" value="NITRATE/NITRITE SENSOR PROTEIN NARX-RELATED"/>
    <property type="match status" value="1"/>
</dbReference>
<dbReference type="GO" id="GO:0016020">
    <property type="term" value="C:membrane"/>
    <property type="evidence" value="ECO:0007669"/>
    <property type="project" value="InterPro"/>
</dbReference>
<dbReference type="GO" id="GO:0046983">
    <property type="term" value="F:protein dimerization activity"/>
    <property type="evidence" value="ECO:0007669"/>
    <property type="project" value="InterPro"/>
</dbReference>
<gene>
    <name evidence="6" type="ORF">BJ980_000609</name>
</gene>